<proteinExistence type="predicted"/>
<dbReference type="InterPro" id="IPR050649">
    <property type="entry name" value="Paired_Homeobox_TFs"/>
</dbReference>
<dbReference type="GO" id="GO:0000981">
    <property type="term" value="F:DNA-binding transcription factor activity, RNA polymerase II-specific"/>
    <property type="evidence" value="ECO:0007669"/>
    <property type="project" value="TreeGrafter"/>
</dbReference>
<keyword evidence="2 3" id="KW-0238">DNA-binding</keyword>
<reference evidence="6" key="1">
    <citation type="journal article" date="2020" name="G3 (Bethesda)">
        <title>High-Quality Assemblies for Three Invasive Social Wasps from the &lt;i&gt;Vespula&lt;/i&gt; Genus.</title>
        <authorList>
            <person name="Harrop T.W.R."/>
            <person name="Guhlin J."/>
            <person name="McLaughlin G.M."/>
            <person name="Permina E."/>
            <person name="Stockwell P."/>
            <person name="Gilligan J."/>
            <person name="Le Lec M.F."/>
            <person name="Gruber M.A.M."/>
            <person name="Quinn O."/>
            <person name="Lovegrove M."/>
            <person name="Duncan E.J."/>
            <person name="Remnant E.J."/>
            <person name="Van Eeckhoven J."/>
            <person name="Graham B."/>
            <person name="Knapp R.A."/>
            <person name="Langford K.W."/>
            <person name="Kronenberg Z."/>
            <person name="Press M.O."/>
            <person name="Eacker S.M."/>
            <person name="Wilson-Rankin E.E."/>
            <person name="Purcell J."/>
            <person name="Lester P.J."/>
            <person name="Dearden P.K."/>
        </authorList>
    </citation>
    <scope>NUCLEOTIDE SEQUENCE</scope>
    <source>
        <strain evidence="6">Linc-1</strain>
    </source>
</reference>
<dbReference type="Pfam" id="PF00046">
    <property type="entry name" value="Homeodomain"/>
    <property type="match status" value="1"/>
</dbReference>
<dbReference type="GO" id="GO:0005634">
    <property type="term" value="C:nucleus"/>
    <property type="evidence" value="ECO:0007669"/>
    <property type="project" value="UniProtKB-SubCell"/>
</dbReference>
<dbReference type="EMBL" id="JACSDZ010000009">
    <property type="protein sequence ID" value="KAF7395279.1"/>
    <property type="molecule type" value="Genomic_DNA"/>
</dbReference>
<dbReference type="PANTHER" id="PTHR24329">
    <property type="entry name" value="HOMEOBOX PROTEIN ARISTALESS"/>
    <property type="match status" value="1"/>
</dbReference>
<evidence type="ECO:0000256" key="2">
    <source>
        <dbReference type="PROSITE-ProRule" id="PRU00108"/>
    </source>
</evidence>
<feature type="compositionally biased region" description="Basic and acidic residues" evidence="4">
    <location>
        <begin position="98"/>
        <end position="109"/>
    </location>
</feature>
<dbReference type="Proteomes" id="UP000617340">
    <property type="component" value="Unassembled WGS sequence"/>
</dbReference>
<protein>
    <recommendedName>
        <fullName evidence="5">Homeobox domain-containing protein</fullName>
    </recommendedName>
</protein>
<sequence length="462" mass="49215">MQKKKKKKKRINYDHHGKLSKMGVTETTINESLNKKRLLVVNWPAFNTESARAYALFAFTTVEIIGCDYGRRRVPGAFYFREIDIVGIIVENLGAEEEKRGKEGGTRWEGRKRKRVPSGKDGEEKGDDDDDDDDDVGNNDEDEDDDDDDDEKDDDDDDDDEDDDESANEDEVDGGSGGDSSEDSSGGGDDGGELSKELGKVVPGITLANDLSGGSGGPGAAGVGTVGGTVGGTSVGGGAGGTAGGGGGSSLPTTALSLDHQQFNIFPAIFSRQLNFSANCGQNKLMDELRPNLGLLGVGLVENDSFHLNHNQEKRKCSSASSNEQDFGLYGVHQGLEASPPTPAATPGRSSVGATTTVGAEGAFKKLKPDPCASSPHIGHTPTTASCPTPARRRHRTTFTQEQLAELESAFAKSHYPDIYCREELARTTKLNEARIQVHGNNCRDEVAGKRIPEPSRSPSVV</sequence>
<dbReference type="SUPFAM" id="SSF46689">
    <property type="entry name" value="Homeodomain-like"/>
    <property type="match status" value="1"/>
</dbReference>
<evidence type="ECO:0000256" key="1">
    <source>
        <dbReference type="ARBA" id="ARBA00004123"/>
    </source>
</evidence>
<dbReference type="Gene3D" id="1.10.10.60">
    <property type="entry name" value="Homeodomain-like"/>
    <property type="match status" value="1"/>
</dbReference>
<dbReference type="CDD" id="cd00086">
    <property type="entry name" value="homeodomain"/>
    <property type="match status" value="1"/>
</dbReference>
<accession>A0A834JYG9</accession>
<evidence type="ECO:0000256" key="3">
    <source>
        <dbReference type="RuleBase" id="RU000682"/>
    </source>
</evidence>
<gene>
    <name evidence="6" type="ORF">HZH68_009329</name>
</gene>
<feature type="region of interest" description="Disordered" evidence="4">
    <location>
        <begin position="98"/>
        <end position="196"/>
    </location>
</feature>
<comment type="subcellular location">
    <subcellularLocation>
        <location evidence="1 2 3">Nucleus</location>
    </subcellularLocation>
</comment>
<organism evidence="6 7">
    <name type="scientific">Vespula germanica</name>
    <name type="common">German yellow jacket</name>
    <name type="synonym">Paravespula germanica</name>
    <dbReference type="NCBI Taxonomy" id="30212"/>
    <lineage>
        <taxon>Eukaryota</taxon>
        <taxon>Metazoa</taxon>
        <taxon>Ecdysozoa</taxon>
        <taxon>Arthropoda</taxon>
        <taxon>Hexapoda</taxon>
        <taxon>Insecta</taxon>
        <taxon>Pterygota</taxon>
        <taxon>Neoptera</taxon>
        <taxon>Endopterygota</taxon>
        <taxon>Hymenoptera</taxon>
        <taxon>Apocrita</taxon>
        <taxon>Aculeata</taxon>
        <taxon>Vespoidea</taxon>
        <taxon>Vespidae</taxon>
        <taxon>Vespinae</taxon>
        <taxon>Vespula</taxon>
    </lineage>
</organism>
<dbReference type="GO" id="GO:0000977">
    <property type="term" value="F:RNA polymerase II transcription regulatory region sequence-specific DNA binding"/>
    <property type="evidence" value="ECO:0007669"/>
    <property type="project" value="TreeGrafter"/>
</dbReference>
<dbReference type="PANTHER" id="PTHR24329:SF520">
    <property type="entry name" value="ALX HOMEOBOX PROTEIN 1-LIKE PROTEIN"/>
    <property type="match status" value="1"/>
</dbReference>
<dbReference type="PROSITE" id="PS50071">
    <property type="entry name" value="HOMEOBOX_2"/>
    <property type="match status" value="1"/>
</dbReference>
<dbReference type="InterPro" id="IPR001356">
    <property type="entry name" value="HD"/>
</dbReference>
<name>A0A834JYG9_VESGE</name>
<dbReference type="AlphaFoldDB" id="A0A834JYG9"/>
<keyword evidence="2 3" id="KW-0371">Homeobox</keyword>
<feature type="compositionally biased region" description="Acidic residues" evidence="4">
    <location>
        <begin position="124"/>
        <end position="173"/>
    </location>
</feature>
<evidence type="ECO:0000313" key="7">
    <source>
        <dbReference type="Proteomes" id="UP000617340"/>
    </source>
</evidence>
<feature type="domain" description="Homeobox" evidence="5">
    <location>
        <begin position="390"/>
        <end position="450"/>
    </location>
</feature>
<keyword evidence="2 3" id="KW-0539">Nucleus</keyword>
<evidence type="ECO:0000259" key="5">
    <source>
        <dbReference type="PROSITE" id="PS50071"/>
    </source>
</evidence>
<dbReference type="InterPro" id="IPR009057">
    <property type="entry name" value="Homeodomain-like_sf"/>
</dbReference>
<feature type="region of interest" description="Disordered" evidence="4">
    <location>
        <begin position="335"/>
        <end position="354"/>
    </location>
</feature>
<dbReference type="SMART" id="SM00389">
    <property type="entry name" value="HOX"/>
    <property type="match status" value="1"/>
</dbReference>
<feature type="DNA-binding region" description="Homeobox" evidence="2">
    <location>
        <begin position="392"/>
        <end position="451"/>
    </location>
</feature>
<keyword evidence="7" id="KW-1185">Reference proteome</keyword>
<evidence type="ECO:0000313" key="6">
    <source>
        <dbReference type="EMBL" id="KAF7395279.1"/>
    </source>
</evidence>
<comment type="caution">
    <text evidence="6">The sequence shown here is derived from an EMBL/GenBank/DDBJ whole genome shotgun (WGS) entry which is preliminary data.</text>
</comment>
<feature type="region of interest" description="Disordered" evidence="4">
    <location>
        <begin position="370"/>
        <end position="397"/>
    </location>
</feature>
<evidence type="ECO:0000256" key="4">
    <source>
        <dbReference type="SAM" id="MobiDB-lite"/>
    </source>
</evidence>